<comment type="similarity">
    <text evidence="1">Belongs to the four-carbon acid sugar kinase family.</text>
</comment>
<dbReference type="Gene3D" id="3.40.50.10840">
    <property type="entry name" value="Putative sugar-binding, N-terminal domain"/>
    <property type="match status" value="1"/>
</dbReference>
<feature type="domain" description="Four-carbon acid sugar kinase N-terminal" evidence="7">
    <location>
        <begin position="5"/>
        <end position="228"/>
    </location>
</feature>
<evidence type="ECO:0000256" key="3">
    <source>
        <dbReference type="ARBA" id="ARBA00022741"/>
    </source>
</evidence>
<dbReference type="AlphaFoldDB" id="A0A9W6UJ43"/>
<feature type="domain" description="Four-carbon acid sugar kinase nucleotide binding" evidence="8">
    <location>
        <begin position="249"/>
        <end position="417"/>
    </location>
</feature>
<proteinExistence type="inferred from homology"/>
<dbReference type="InterPro" id="IPR031475">
    <property type="entry name" value="NBD_C"/>
</dbReference>
<dbReference type="InterPro" id="IPR042213">
    <property type="entry name" value="NBD_C_sf"/>
</dbReference>
<keyword evidence="2" id="KW-0808">Transferase</keyword>
<evidence type="ECO:0000259" key="8">
    <source>
        <dbReference type="Pfam" id="PF17042"/>
    </source>
</evidence>
<sequence>MAQVLVIADDLTGANATGARFARSGHRVATVAPEHVTRAAEDYDVVIANLDSRHMPAEQAMDLVVDVIEAVWPVGLVVKRVDTTLRGNIGAETEAAWQTLRDRYPAATRVRILMAPAFPSSGRTTSGGIQLLDGVPLERTELALDPISPVGTGAVADVLARQTTLAVRHVPVRQVTRDLLAAELSAGDEPVVLCDALTEPYLADLAEAAAQASREQGIVWLVVDSGPTGALLAEALHLRGESNVTGPLLAVVGSATDLSHRQLAAVARSGPARFIDVDAEALAGGAPEYAEEVLASLVDALTTYVFPDVVIMRTTLSATELASLPMRTRHTLPGLLAGLVARAVHDAEHEAGPAGRPSGLFTSGGDVTSAVLDQLGVHAFEVGGEVLPLVVHGVVAGGPLDGAPLVTKGGMVGEDTAVLECLGRLRRAVQARLRTVRSEVSEHVLFAVEDAHGPG</sequence>
<dbReference type="InterPro" id="IPR037051">
    <property type="entry name" value="4-carb_acid_sugar_kinase_N_sf"/>
</dbReference>
<dbReference type="SUPFAM" id="SSF142764">
    <property type="entry name" value="YgbK-like"/>
    <property type="match status" value="1"/>
</dbReference>
<organism evidence="9 10">
    <name type="scientific">Nocardiopsis ansamitocini</name>
    <dbReference type="NCBI Taxonomy" id="1670832"/>
    <lineage>
        <taxon>Bacteria</taxon>
        <taxon>Bacillati</taxon>
        <taxon>Actinomycetota</taxon>
        <taxon>Actinomycetes</taxon>
        <taxon>Streptosporangiales</taxon>
        <taxon>Nocardiopsidaceae</taxon>
        <taxon>Nocardiopsis</taxon>
    </lineage>
</organism>
<dbReference type="Pfam" id="PF17042">
    <property type="entry name" value="NBD_C"/>
    <property type="match status" value="1"/>
</dbReference>
<keyword evidence="6" id="KW-0119">Carbohydrate metabolism</keyword>
<dbReference type="GO" id="GO:0005524">
    <property type="term" value="F:ATP binding"/>
    <property type="evidence" value="ECO:0007669"/>
    <property type="project" value="UniProtKB-KW"/>
</dbReference>
<reference evidence="9" key="1">
    <citation type="submission" date="2023-02" db="EMBL/GenBank/DDBJ databases">
        <title>Nocardiopsis ansamitocini NBRC 112285.</title>
        <authorList>
            <person name="Ichikawa N."/>
            <person name="Sato H."/>
            <person name="Tonouchi N."/>
        </authorList>
    </citation>
    <scope>NUCLEOTIDE SEQUENCE</scope>
    <source>
        <strain evidence="9">NBRC 112285</strain>
    </source>
</reference>
<evidence type="ECO:0000256" key="5">
    <source>
        <dbReference type="ARBA" id="ARBA00022840"/>
    </source>
</evidence>
<name>A0A9W6UJ43_9ACTN</name>
<dbReference type="EMBL" id="BSQG01000003">
    <property type="protein sequence ID" value="GLU47675.1"/>
    <property type="molecule type" value="Genomic_DNA"/>
</dbReference>
<gene>
    <name evidence="9" type="primary">ygbK</name>
    <name evidence="9" type="ORF">Nans01_20260</name>
</gene>
<protein>
    <submittedName>
        <fullName evidence="9">Membrane protein</fullName>
    </submittedName>
</protein>
<dbReference type="GO" id="GO:0016301">
    <property type="term" value="F:kinase activity"/>
    <property type="evidence" value="ECO:0007669"/>
    <property type="project" value="UniProtKB-KW"/>
</dbReference>
<dbReference type="RefSeq" id="WP_285758896.1">
    <property type="nucleotide sequence ID" value="NZ_BSQG01000003.1"/>
</dbReference>
<evidence type="ECO:0000313" key="10">
    <source>
        <dbReference type="Proteomes" id="UP001165092"/>
    </source>
</evidence>
<evidence type="ECO:0000256" key="2">
    <source>
        <dbReference type="ARBA" id="ARBA00022679"/>
    </source>
</evidence>
<keyword evidence="3" id="KW-0547">Nucleotide-binding</keyword>
<keyword evidence="5" id="KW-0067">ATP-binding</keyword>
<dbReference type="Pfam" id="PF07005">
    <property type="entry name" value="SBD_N"/>
    <property type="match status" value="1"/>
</dbReference>
<comment type="caution">
    <text evidence="9">The sequence shown here is derived from an EMBL/GenBank/DDBJ whole genome shotgun (WGS) entry which is preliminary data.</text>
</comment>
<keyword evidence="4" id="KW-0418">Kinase</keyword>
<evidence type="ECO:0000256" key="6">
    <source>
        <dbReference type="ARBA" id="ARBA00023277"/>
    </source>
</evidence>
<evidence type="ECO:0000256" key="4">
    <source>
        <dbReference type="ARBA" id="ARBA00022777"/>
    </source>
</evidence>
<dbReference type="Gene3D" id="3.40.980.20">
    <property type="entry name" value="Four-carbon acid sugar kinase, nucleotide binding domain"/>
    <property type="match status" value="1"/>
</dbReference>
<evidence type="ECO:0000256" key="1">
    <source>
        <dbReference type="ARBA" id="ARBA00005715"/>
    </source>
</evidence>
<accession>A0A9W6UJ43</accession>
<evidence type="ECO:0000259" key="7">
    <source>
        <dbReference type="Pfam" id="PF07005"/>
    </source>
</evidence>
<dbReference type="Proteomes" id="UP001165092">
    <property type="component" value="Unassembled WGS sequence"/>
</dbReference>
<dbReference type="InterPro" id="IPR010737">
    <property type="entry name" value="4-carb_acid_sugar_kinase_N"/>
</dbReference>
<evidence type="ECO:0000313" key="9">
    <source>
        <dbReference type="EMBL" id="GLU47675.1"/>
    </source>
</evidence>
<keyword evidence="10" id="KW-1185">Reference proteome</keyword>